<proteinExistence type="predicted"/>
<sequence>MNIIVELSYQEVTLFAWLREESTDICDYQAYPASPEAQAYLPMSFAEQRSCLTSLERKGVLLTRKGDVGLEYMLDRAWLERFATNLDLYSQQDNVENEANPHFTVVKMA</sequence>
<keyword evidence="2" id="KW-1185">Reference proteome</keyword>
<evidence type="ECO:0000313" key="2">
    <source>
        <dbReference type="Proteomes" id="UP000714380"/>
    </source>
</evidence>
<organism evidence="1 2">
    <name type="scientific">Thalassolituus marinus</name>
    <dbReference type="NCBI Taxonomy" id="671053"/>
    <lineage>
        <taxon>Bacteria</taxon>
        <taxon>Pseudomonadati</taxon>
        <taxon>Pseudomonadota</taxon>
        <taxon>Gammaproteobacteria</taxon>
        <taxon>Oceanospirillales</taxon>
        <taxon>Oceanospirillaceae</taxon>
        <taxon>Thalassolituus</taxon>
    </lineage>
</organism>
<dbReference type="RefSeq" id="WP_225677394.1">
    <property type="nucleotide sequence ID" value="NZ_JAEDAH010000105.1"/>
</dbReference>
<evidence type="ECO:0000313" key="1">
    <source>
        <dbReference type="EMBL" id="MCA6065450.1"/>
    </source>
</evidence>
<name>A0ABS7ZYK7_9GAMM</name>
<accession>A0ABS7ZYK7</accession>
<dbReference type="Proteomes" id="UP000714380">
    <property type="component" value="Unassembled WGS sequence"/>
</dbReference>
<dbReference type="EMBL" id="JAEDAH010000105">
    <property type="protein sequence ID" value="MCA6065450.1"/>
    <property type="molecule type" value="Genomic_DNA"/>
</dbReference>
<comment type="caution">
    <text evidence="1">The sequence shown here is derived from an EMBL/GenBank/DDBJ whole genome shotgun (WGS) entry which is preliminary data.</text>
</comment>
<reference evidence="1 2" key="1">
    <citation type="submission" date="2020-12" db="EMBL/GenBank/DDBJ databases">
        <title>Novel Thalassolituus-related marine hydrocarbonoclastic bacteria mediated algae-derived hydrocarbons mineralization in twilight zone of the northern South China Sea.</title>
        <authorList>
            <person name="Dong C."/>
        </authorList>
    </citation>
    <scope>NUCLEOTIDE SEQUENCE [LARGE SCALE GENOMIC DNA]</scope>
    <source>
        <strain evidence="1 2">IMCC1826</strain>
    </source>
</reference>
<protein>
    <submittedName>
        <fullName evidence="1">Uncharacterized protein</fullName>
    </submittedName>
</protein>
<gene>
    <name evidence="1" type="ORF">I9W95_17770</name>
</gene>